<dbReference type="Pfam" id="PF01926">
    <property type="entry name" value="MMR_HSR1"/>
    <property type="match status" value="1"/>
</dbReference>
<dbReference type="InterPro" id="IPR006073">
    <property type="entry name" value="GTP-bd"/>
</dbReference>
<dbReference type="NCBIfam" id="TIGR03596">
    <property type="entry name" value="GTPase_YlqF"/>
    <property type="match status" value="1"/>
</dbReference>
<sequence>MYLKNREIEAPEQLGKGWDTPDINWYPGHMLKAKKELAKQLKRVDVVLEMRDARIPVSSANHDFEKLLQQKKRILLFNKTNLADEDTTRKWKAYFKKMDTPSLFVDALNKQNLQEILPLSRKLMQEKWSNFRKRGIRPPSLKLLITGIPNVGKSSLINRLSRRKAAETGPTPGVTKHQDWIKLGKDVELLDTPGILWPKIENREAGLRLTITGAIKDSIVGTSLLSDYLLGILMLKAPEQLLQNYQLTEENLELLPADLLEKIAEKRGCLKSGGAIDHPRAESLVLRDFRAGKLGRLSFDLPETEE</sequence>
<feature type="domain" description="CP-type G" evidence="3">
    <location>
        <begin position="34"/>
        <end position="198"/>
    </location>
</feature>
<dbReference type="GO" id="GO:0003924">
    <property type="term" value="F:GTPase activity"/>
    <property type="evidence" value="ECO:0007669"/>
    <property type="project" value="TreeGrafter"/>
</dbReference>
<dbReference type="PROSITE" id="PS51721">
    <property type="entry name" value="G_CP"/>
    <property type="match status" value="1"/>
</dbReference>
<dbReference type="GO" id="GO:0005525">
    <property type="term" value="F:GTP binding"/>
    <property type="evidence" value="ECO:0007669"/>
    <property type="project" value="UniProtKB-KW"/>
</dbReference>
<dbReference type="FunFam" id="3.40.50.300:FF:000590">
    <property type="entry name" value="Ribosome biogenesis GTPase A"/>
    <property type="match status" value="1"/>
</dbReference>
<keyword evidence="2" id="KW-0342">GTP-binding</keyword>
<proteinExistence type="predicted"/>
<dbReference type="InterPro" id="IPR027417">
    <property type="entry name" value="P-loop_NTPase"/>
</dbReference>
<evidence type="ECO:0000256" key="2">
    <source>
        <dbReference type="ARBA" id="ARBA00023134"/>
    </source>
</evidence>
<dbReference type="PRINTS" id="PR00326">
    <property type="entry name" value="GTP1OBG"/>
</dbReference>
<protein>
    <recommendedName>
        <fullName evidence="3">CP-type G domain-containing protein</fullName>
    </recommendedName>
</protein>
<dbReference type="InterPro" id="IPR030378">
    <property type="entry name" value="G_CP_dom"/>
</dbReference>
<evidence type="ECO:0000256" key="1">
    <source>
        <dbReference type="ARBA" id="ARBA00022741"/>
    </source>
</evidence>
<keyword evidence="1" id="KW-0547">Nucleotide-binding</keyword>
<dbReference type="InterPro" id="IPR016478">
    <property type="entry name" value="GTPase_MTG1"/>
</dbReference>
<gene>
    <name evidence="4" type="ORF">METZ01_LOCUS38001</name>
</gene>
<accession>A0A381R5M7</accession>
<dbReference type="Gene3D" id="1.10.1580.10">
    <property type="match status" value="1"/>
</dbReference>
<reference evidence="4" key="1">
    <citation type="submission" date="2018-05" db="EMBL/GenBank/DDBJ databases">
        <authorList>
            <person name="Lanie J.A."/>
            <person name="Ng W.-L."/>
            <person name="Kazmierczak K.M."/>
            <person name="Andrzejewski T.M."/>
            <person name="Davidsen T.M."/>
            <person name="Wayne K.J."/>
            <person name="Tettelin H."/>
            <person name="Glass J.I."/>
            <person name="Rusch D."/>
            <person name="Podicherti R."/>
            <person name="Tsui H.-C.T."/>
            <person name="Winkler M.E."/>
        </authorList>
    </citation>
    <scope>NUCLEOTIDE SEQUENCE</scope>
</reference>
<dbReference type="InterPro" id="IPR023179">
    <property type="entry name" value="GTP-bd_ortho_bundle_sf"/>
</dbReference>
<dbReference type="AlphaFoldDB" id="A0A381R5M7"/>
<dbReference type="InterPro" id="IPR019991">
    <property type="entry name" value="GTP-bd_ribosome_bgen"/>
</dbReference>
<dbReference type="EMBL" id="UINC01001623">
    <property type="protein sequence ID" value="SUZ85147.1"/>
    <property type="molecule type" value="Genomic_DNA"/>
</dbReference>
<dbReference type="CDD" id="cd01856">
    <property type="entry name" value="YlqF"/>
    <property type="match status" value="1"/>
</dbReference>
<evidence type="ECO:0000259" key="3">
    <source>
        <dbReference type="PROSITE" id="PS51721"/>
    </source>
</evidence>
<organism evidence="4">
    <name type="scientific">marine metagenome</name>
    <dbReference type="NCBI Taxonomy" id="408172"/>
    <lineage>
        <taxon>unclassified sequences</taxon>
        <taxon>metagenomes</taxon>
        <taxon>ecological metagenomes</taxon>
    </lineage>
</organism>
<evidence type="ECO:0000313" key="4">
    <source>
        <dbReference type="EMBL" id="SUZ85147.1"/>
    </source>
</evidence>
<dbReference type="PANTHER" id="PTHR45782">
    <property type="entry name" value="MITOCHONDRIAL RIBOSOME-ASSOCIATED GTPASE 1"/>
    <property type="match status" value="1"/>
</dbReference>
<dbReference type="SUPFAM" id="SSF52540">
    <property type="entry name" value="P-loop containing nucleoside triphosphate hydrolases"/>
    <property type="match status" value="1"/>
</dbReference>
<dbReference type="PIRSF" id="PIRSF006230">
    <property type="entry name" value="MG442"/>
    <property type="match status" value="1"/>
</dbReference>
<dbReference type="GO" id="GO:0006412">
    <property type="term" value="P:translation"/>
    <property type="evidence" value="ECO:0007669"/>
    <property type="project" value="TreeGrafter"/>
</dbReference>
<dbReference type="PANTHER" id="PTHR45782:SF4">
    <property type="entry name" value="MITOCHONDRIAL RIBOSOME-ASSOCIATED GTPASE 1"/>
    <property type="match status" value="1"/>
</dbReference>
<dbReference type="Gene3D" id="3.40.50.300">
    <property type="entry name" value="P-loop containing nucleotide triphosphate hydrolases"/>
    <property type="match status" value="1"/>
</dbReference>
<name>A0A381R5M7_9ZZZZ</name>